<dbReference type="Proteomes" id="UP000612893">
    <property type="component" value="Unassembled WGS sequence"/>
</dbReference>
<feature type="transmembrane region" description="Helical" evidence="4">
    <location>
        <begin position="138"/>
        <end position="157"/>
    </location>
</feature>
<dbReference type="PANTHER" id="PTHR24421">
    <property type="entry name" value="NITRATE/NITRITE SENSOR PROTEIN NARX-RELATED"/>
    <property type="match status" value="1"/>
</dbReference>
<protein>
    <submittedName>
        <fullName evidence="6">Sensor histidine kinase</fullName>
    </submittedName>
</protein>
<feature type="transmembrane region" description="Helical" evidence="4">
    <location>
        <begin position="42"/>
        <end position="62"/>
    </location>
</feature>
<feature type="transmembrane region" description="Helical" evidence="4">
    <location>
        <begin position="74"/>
        <end position="92"/>
    </location>
</feature>
<feature type="domain" description="Signal transduction histidine kinase subgroup 3 dimerisation and phosphoacceptor" evidence="5">
    <location>
        <begin position="182"/>
        <end position="248"/>
    </location>
</feature>
<evidence type="ECO:0000259" key="5">
    <source>
        <dbReference type="Pfam" id="PF07730"/>
    </source>
</evidence>
<keyword evidence="2 6" id="KW-0418">Kinase</keyword>
<evidence type="ECO:0000313" key="6">
    <source>
        <dbReference type="EMBL" id="MBJ7600999.1"/>
    </source>
</evidence>
<evidence type="ECO:0000256" key="4">
    <source>
        <dbReference type="SAM" id="Phobius"/>
    </source>
</evidence>
<keyword evidence="4" id="KW-1133">Transmembrane helix</keyword>
<proteinExistence type="predicted"/>
<dbReference type="GO" id="GO:0000160">
    <property type="term" value="P:phosphorelay signal transduction system"/>
    <property type="evidence" value="ECO:0007669"/>
    <property type="project" value="UniProtKB-KW"/>
</dbReference>
<evidence type="ECO:0000256" key="2">
    <source>
        <dbReference type="ARBA" id="ARBA00022777"/>
    </source>
</evidence>
<dbReference type="RefSeq" id="WP_338205020.1">
    <property type="nucleotide sequence ID" value="NZ_JAEKNR010000232.1"/>
</dbReference>
<evidence type="ECO:0000256" key="1">
    <source>
        <dbReference type="ARBA" id="ARBA00022679"/>
    </source>
</evidence>
<keyword evidence="4" id="KW-0472">Membrane</keyword>
<dbReference type="AlphaFoldDB" id="A0A934K6M4"/>
<comment type="caution">
    <text evidence="6">The sequence shown here is derived from an EMBL/GenBank/DDBJ whole genome shotgun (WGS) entry which is preliminary data.</text>
</comment>
<dbReference type="Gene3D" id="1.20.5.1930">
    <property type="match status" value="1"/>
</dbReference>
<accession>A0A934K6M4</accession>
<keyword evidence="7" id="KW-1185">Reference proteome</keyword>
<dbReference type="PANTHER" id="PTHR24421:SF63">
    <property type="entry name" value="SENSOR HISTIDINE KINASE DESK"/>
    <property type="match status" value="1"/>
</dbReference>
<dbReference type="SUPFAM" id="SSF55874">
    <property type="entry name" value="ATPase domain of HSP90 chaperone/DNA topoisomerase II/histidine kinase"/>
    <property type="match status" value="1"/>
</dbReference>
<name>A0A934K6M4_9BACT</name>
<keyword evidence="1" id="KW-0808">Transferase</keyword>
<dbReference type="Gene3D" id="3.30.565.10">
    <property type="entry name" value="Histidine kinase-like ATPase, C-terminal domain"/>
    <property type="match status" value="1"/>
</dbReference>
<dbReference type="InterPro" id="IPR050482">
    <property type="entry name" value="Sensor_HK_TwoCompSys"/>
</dbReference>
<dbReference type="EMBL" id="JAEKNR010000232">
    <property type="protein sequence ID" value="MBJ7600999.1"/>
    <property type="molecule type" value="Genomic_DNA"/>
</dbReference>
<reference evidence="6" key="1">
    <citation type="submission" date="2020-10" db="EMBL/GenBank/DDBJ databases">
        <title>Ca. Dormibacterota MAGs.</title>
        <authorList>
            <person name="Montgomery K."/>
        </authorList>
    </citation>
    <scope>NUCLEOTIDE SEQUENCE [LARGE SCALE GENOMIC DNA]</scope>
    <source>
        <strain evidence="6">SC8812_S17_10</strain>
    </source>
</reference>
<dbReference type="GO" id="GO:0004672">
    <property type="term" value="F:protein kinase activity"/>
    <property type="evidence" value="ECO:0007669"/>
    <property type="project" value="UniProtKB-ARBA"/>
</dbReference>
<organism evidence="6 7">
    <name type="scientific">Candidatus Nephthysia bennettiae</name>
    <dbReference type="NCBI Taxonomy" id="3127016"/>
    <lineage>
        <taxon>Bacteria</taxon>
        <taxon>Bacillati</taxon>
        <taxon>Candidatus Dormiibacterota</taxon>
        <taxon>Candidatus Dormibacteria</taxon>
        <taxon>Candidatus Dormibacterales</taxon>
        <taxon>Candidatus Dormibacteraceae</taxon>
        <taxon>Candidatus Nephthysia</taxon>
    </lineage>
</organism>
<keyword evidence="4" id="KW-0812">Transmembrane</keyword>
<keyword evidence="3" id="KW-0902">Two-component regulatory system</keyword>
<dbReference type="InterPro" id="IPR036890">
    <property type="entry name" value="HATPase_C_sf"/>
</dbReference>
<feature type="transmembrane region" description="Helical" evidence="4">
    <location>
        <begin position="98"/>
        <end position="131"/>
    </location>
</feature>
<gene>
    <name evidence="6" type="ORF">JF922_23380</name>
</gene>
<evidence type="ECO:0000256" key="3">
    <source>
        <dbReference type="ARBA" id="ARBA00023012"/>
    </source>
</evidence>
<evidence type="ECO:0000313" key="7">
    <source>
        <dbReference type="Proteomes" id="UP000612893"/>
    </source>
</evidence>
<dbReference type="Pfam" id="PF07730">
    <property type="entry name" value="HisKA_3"/>
    <property type="match status" value="1"/>
</dbReference>
<sequence length="376" mass="40767">MEEQARMMKRWRMYGAFFGLVWLFLVVGYAAAEVTGPHTLALKAGTIGGAALFVALYSFYWISVARVGEPRAPLPVLVGLCALAAGISYLSFGNWSGLFIYCAIAAGFGFMWRRAVFATVAVVALAAAVGLLKRVDPVWFAIVLPVTQLTGLGMVAINRMVFSYRELRLAREETARLAVTEERLRFARDLHDLLGHSLSVIVLKSELARKLMAESPERAAREVQDIERVARDALREVREAVSGYREPGLSREVDGASQAMAAAGIKVRLDQRATALPPPVEGVLAWAVREGTTNVLRHSHAHRVRVSLETQDGEVLLEMVDDGVGTVGGAGGSGLRGLRERVEARGGRVDFGSRAGGGFRLAVRVPLETARNEAGR</sequence>
<dbReference type="InterPro" id="IPR011712">
    <property type="entry name" value="Sig_transdc_His_kin_sub3_dim/P"/>
</dbReference>
<dbReference type="CDD" id="cd16917">
    <property type="entry name" value="HATPase_UhpB-NarQ-NarX-like"/>
    <property type="match status" value="1"/>
</dbReference>